<dbReference type="PROSITE" id="PS51677">
    <property type="entry name" value="NODB"/>
    <property type="match status" value="1"/>
</dbReference>
<evidence type="ECO:0000313" key="2">
    <source>
        <dbReference type="EMBL" id="AVP97029.1"/>
    </source>
</evidence>
<dbReference type="PANTHER" id="PTHR10587:SF125">
    <property type="entry name" value="POLYSACCHARIDE DEACETYLASE YHEN-RELATED"/>
    <property type="match status" value="1"/>
</dbReference>
<proteinExistence type="predicted"/>
<organism evidence="2 3">
    <name type="scientific">Ahniella affigens</name>
    <dbReference type="NCBI Taxonomy" id="2021234"/>
    <lineage>
        <taxon>Bacteria</taxon>
        <taxon>Pseudomonadati</taxon>
        <taxon>Pseudomonadota</taxon>
        <taxon>Gammaproteobacteria</taxon>
        <taxon>Lysobacterales</taxon>
        <taxon>Rhodanobacteraceae</taxon>
        <taxon>Ahniella</taxon>
    </lineage>
</organism>
<sequence length="251" mass="27526">MWRRWQAWVLLLPLLLIMTTAAVWNLCKSRTFQVAGVLVARVETEAPMVALTFDDGPNANALAALLPILAAHGVQATFFVTGAELERHPELGQQLLAAGHELGNHSFSHQRMVFKSAAFVENEIERTDALIRAAGAEGEILFRPPYGAKGITLPRYLERTGRRTIMWDVEPDSKRGKTATSERITETTLAETRPGSIILLHVMYPSRQASLAAVPRIIEGLKARGYNFVTVSALLDSTSPTKAQPSAMPEA</sequence>
<dbReference type="InterPro" id="IPR050248">
    <property type="entry name" value="Polysacc_deacetylase_ArnD"/>
</dbReference>
<dbReference type="AlphaFoldDB" id="A0A2P1PQB6"/>
<evidence type="ECO:0000313" key="3">
    <source>
        <dbReference type="Proteomes" id="UP000241074"/>
    </source>
</evidence>
<keyword evidence="3" id="KW-1185">Reference proteome</keyword>
<dbReference type="OrthoDB" id="276604at2"/>
<name>A0A2P1PQB6_9GAMM</name>
<evidence type="ECO:0000259" key="1">
    <source>
        <dbReference type="PROSITE" id="PS51677"/>
    </source>
</evidence>
<reference evidence="2 3" key="2">
    <citation type="submission" date="2018-03" db="EMBL/GenBank/DDBJ databases">
        <authorList>
            <person name="Keele B.F."/>
        </authorList>
    </citation>
    <scope>NUCLEOTIDE SEQUENCE [LARGE SCALE GENOMIC DNA]</scope>
    <source>
        <strain evidence="2 3">D13</strain>
    </source>
</reference>
<feature type="domain" description="NodB homology" evidence="1">
    <location>
        <begin position="47"/>
        <end position="229"/>
    </location>
</feature>
<dbReference type="Gene3D" id="3.20.20.370">
    <property type="entry name" value="Glycoside hydrolase/deacetylase"/>
    <property type="match status" value="1"/>
</dbReference>
<dbReference type="SUPFAM" id="SSF88713">
    <property type="entry name" value="Glycoside hydrolase/deacetylase"/>
    <property type="match status" value="1"/>
</dbReference>
<dbReference type="InterPro" id="IPR011330">
    <property type="entry name" value="Glyco_hydro/deAcase_b/a-brl"/>
</dbReference>
<dbReference type="Pfam" id="PF01522">
    <property type="entry name" value="Polysacc_deac_1"/>
    <property type="match status" value="1"/>
</dbReference>
<dbReference type="EMBL" id="CP027860">
    <property type="protein sequence ID" value="AVP97029.1"/>
    <property type="molecule type" value="Genomic_DNA"/>
</dbReference>
<gene>
    <name evidence="2" type="ORF">C7S18_07405</name>
</gene>
<dbReference type="PANTHER" id="PTHR10587">
    <property type="entry name" value="GLYCOSYL TRANSFERASE-RELATED"/>
    <property type="match status" value="1"/>
</dbReference>
<dbReference type="Proteomes" id="UP000241074">
    <property type="component" value="Chromosome"/>
</dbReference>
<protein>
    <submittedName>
        <fullName evidence="2">Polysaccharide deacetylase</fullName>
    </submittedName>
</protein>
<accession>A0A2P1PQB6</accession>
<dbReference type="InterPro" id="IPR002509">
    <property type="entry name" value="NODB_dom"/>
</dbReference>
<reference evidence="2 3" key="1">
    <citation type="submission" date="2018-03" db="EMBL/GenBank/DDBJ databases">
        <title>Ahniella affigens gen. nov., sp. nov., a gammaproteobacterium isolated from sandy soil near a stream.</title>
        <authorList>
            <person name="Ko Y."/>
            <person name="Kim J.-H."/>
        </authorList>
    </citation>
    <scope>NUCLEOTIDE SEQUENCE [LARGE SCALE GENOMIC DNA]</scope>
    <source>
        <strain evidence="2 3">D13</strain>
    </source>
</reference>
<dbReference type="GO" id="GO:0016810">
    <property type="term" value="F:hydrolase activity, acting on carbon-nitrogen (but not peptide) bonds"/>
    <property type="evidence" value="ECO:0007669"/>
    <property type="project" value="InterPro"/>
</dbReference>
<dbReference type="GO" id="GO:0005975">
    <property type="term" value="P:carbohydrate metabolic process"/>
    <property type="evidence" value="ECO:0007669"/>
    <property type="project" value="InterPro"/>
</dbReference>
<dbReference type="KEGG" id="xba:C7S18_07405"/>